<keyword evidence="2" id="KW-1185">Reference proteome</keyword>
<name>A0ABS8SU44_DATST</name>
<protein>
    <submittedName>
        <fullName evidence="1">Uncharacterized protein</fullName>
    </submittedName>
</protein>
<comment type="caution">
    <text evidence="1">The sequence shown here is derived from an EMBL/GenBank/DDBJ whole genome shotgun (WGS) entry which is preliminary data.</text>
</comment>
<gene>
    <name evidence="1" type="ORF">HAX54_048724</name>
</gene>
<dbReference type="Proteomes" id="UP000823775">
    <property type="component" value="Unassembled WGS sequence"/>
</dbReference>
<sequence length="66" mass="7305">MEESGEPSEDDATMILDSPSFVGGRLERGAMVRRVSWEGNEYASGPVPDCVPWRPCVFPFDLQIST</sequence>
<reference evidence="1 2" key="1">
    <citation type="journal article" date="2021" name="BMC Genomics">
        <title>Datura genome reveals duplications of psychoactive alkaloid biosynthetic genes and high mutation rate following tissue culture.</title>
        <authorList>
            <person name="Rajewski A."/>
            <person name="Carter-House D."/>
            <person name="Stajich J."/>
            <person name="Litt A."/>
        </authorList>
    </citation>
    <scope>NUCLEOTIDE SEQUENCE [LARGE SCALE GENOMIC DNA]</scope>
    <source>
        <strain evidence="1">AR-01</strain>
    </source>
</reference>
<dbReference type="EMBL" id="JACEIK010000809">
    <property type="protein sequence ID" value="MCD7462539.1"/>
    <property type="molecule type" value="Genomic_DNA"/>
</dbReference>
<accession>A0ABS8SU44</accession>
<proteinExistence type="predicted"/>
<evidence type="ECO:0000313" key="2">
    <source>
        <dbReference type="Proteomes" id="UP000823775"/>
    </source>
</evidence>
<evidence type="ECO:0000313" key="1">
    <source>
        <dbReference type="EMBL" id="MCD7462539.1"/>
    </source>
</evidence>
<organism evidence="1 2">
    <name type="scientific">Datura stramonium</name>
    <name type="common">Jimsonweed</name>
    <name type="synonym">Common thornapple</name>
    <dbReference type="NCBI Taxonomy" id="4076"/>
    <lineage>
        <taxon>Eukaryota</taxon>
        <taxon>Viridiplantae</taxon>
        <taxon>Streptophyta</taxon>
        <taxon>Embryophyta</taxon>
        <taxon>Tracheophyta</taxon>
        <taxon>Spermatophyta</taxon>
        <taxon>Magnoliopsida</taxon>
        <taxon>eudicotyledons</taxon>
        <taxon>Gunneridae</taxon>
        <taxon>Pentapetalae</taxon>
        <taxon>asterids</taxon>
        <taxon>lamiids</taxon>
        <taxon>Solanales</taxon>
        <taxon>Solanaceae</taxon>
        <taxon>Solanoideae</taxon>
        <taxon>Datureae</taxon>
        <taxon>Datura</taxon>
    </lineage>
</organism>